<evidence type="ECO:0000313" key="4">
    <source>
        <dbReference type="Proteomes" id="UP000250245"/>
    </source>
</evidence>
<evidence type="ECO:0000256" key="2">
    <source>
        <dbReference type="SAM" id="Phobius"/>
    </source>
</evidence>
<feature type="region of interest" description="Disordered" evidence="1">
    <location>
        <begin position="244"/>
        <end position="270"/>
    </location>
</feature>
<dbReference type="RefSeq" id="WP_236589528.1">
    <property type="nucleotide sequence ID" value="NZ_CAMYEK010000002.1"/>
</dbReference>
<dbReference type="Proteomes" id="UP000250245">
    <property type="component" value="Unassembled WGS sequence"/>
</dbReference>
<protein>
    <submittedName>
        <fullName evidence="3">Uncharacterized protein</fullName>
    </submittedName>
</protein>
<dbReference type="EMBL" id="UASJ01000001">
    <property type="protein sequence ID" value="SQB63550.1"/>
    <property type="molecule type" value="Genomic_DNA"/>
</dbReference>
<dbReference type="AlphaFoldDB" id="A0A2X3AP76"/>
<organism evidence="3 4">
    <name type="scientific">Mobiluncus curtisii</name>
    <dbReference type="NCBI Taxonomy" id="2051"/>
    <lineage>
        <taxon>Bacteria</taxon>
        <taxon>Bacillati</taxon>
        <taxon>Actinomycetota</taxon>
        <taxon>Actinomycetes</taxon>
        <taxon>Actinomycetales</taxon>
        <taxon>Actinomycetaceae</taxon>
        <taxon>Mobiluncus</taxon>
    </lineage>
</organism>
<accession>A0A2X3AP76</accession>
<gene>
    <name evidence="3" type="ORF">NCTC11820_00332</name>
</gene>
<feature type="compositionally biased region" description="Polar residues" evidence="1">
    <location>
        <begin position="1"/>
        <end position="36"/>
    </location>
</feature>
<name>A0A2X3AP76_9ACTO</name>
<proteinExistence type="predicted"/>
<dbReference type="GeneID" id="55564517"/>
<feature type="compositionally biased region" description="Basic and acidic residues" evidence="1">
    <location>
        <begin position="260"/>
        <end position="270"/>
    </location>
</feature>
<feature type="region of interest" description="Disordered" evidence="1">
    <location>
        <begin position="1"/>
        <end position="55"/>
    </location>
</feature>
<reference evidence="3 4" key="1">
    <citation type="submission" date="2018-06" db="EMBL/GenBank/DDBJ databases">
        <authorList>
            <consortium name="Pathogen Informatics"/>
            <person name="Doyle S."/>
        </authorList>
    </citation>
    <scope>NUCLEOTIDE SEQUENCE [LARGE SCALE GENOMIC DNA]</scope>
    <source>
        <strain evidence="3 4">NCTC11820</strain>
    </source>
</reference>
<sequence>MTGTGTDENRTARQPRTTVSRNGRNSGTVPTRQTPAQAAAKKAKKRGTSRPPKYTKAQIQRNRLIALAIVILAIVGMVVAIREVAAAFTRWQATQAAEAKAYQMRMEERTFPAPQPCADKSLGITLTHPSAVLTVGAGDQAEMVVHNTGKTACTVVIDPTKVGMQIISGNQIVFNSTSCQPADAPRKQLLLDRGMTWKQTLKWDGKMQNADCSPASDAAAAGTYRLNAVWNGAVTGTETVFAIQDPPPAPSSAPESAPETSHENTTKTVG</sequence>
<keyword evidence="2" id="KW-0812">Transmembrane</keyword>
<evidence type="ECO:0000256" key="1">
    <source>
        <dbReference type="SAM" id="MobiDB-lite"/>
    </source>
</evidence>
<keyword evidence="2" id="KW-1133">Transmembrane helix</keyword>
<evidence type="ECO:0000313" key="3">
    <source>
        <dbReference type="EMBL" id="SQB63550.1"/>
    </source>
</evidence>
<feature type="transmembrane region" description="Helical" evidence="2">
    <location>
        <begin position="64"/>
        <end position="81"/>
    </location>
</feature>
<keyword evidence="2" id="KW-0472">Membrane</keyword>